<name>A0AAV2EWZ0_9ROSI</name>
<keyword evidence="2" id="KW-1185">Reference proteome</keyword>
<sequence>MIPRYKVTGGYPNYDDVFNEIEEGHDCQTSGQAVLQNYAYLLACVLLPEIFDLGVVGDLHRQPTQHYFRVASLLFLASSVPQIDLFQVRQLKVPAASFPPFRIFPLPLFQIGDRQLLEPTRPPILSLSFQLPPRGVRTCGEAAT</sequence>
<protein>
    <submittedName>
        <fullName evidence="1">Uncharacterized protein</fullName>
    </submittedName>
</protein>
<dbReference type="Proteomes" id="UP001497516">
    <property type="component" value="Chromosome 5"/>
</dbReference>
<organism evidence="1 2">
    <name type="scientific">Linum trigynum</name>
    <dbReference type="NCBI Taxonomy" id="586398"/>
    <lineage>
        <taxon>Eukaryota</taxon>
        <taxon>Viridiplantae</taxon>
        <taxon>Streptophyta</taxon>
        <taxon>Embryophyta</taxon>
        <taxon>Tracheophyta</taxon>
        <taxon>Spermatophyta</taxon>
        <taxon>Magnoliopsida</taxon>
        <taxon>eudicotyledons</taxon>
        <taxon>Gunneridae</taxon>
        <taxon>Pentapetalae</taxon>
        <taxon>rosids</taxon>
        <taxon>fabids</taxon>
        <taxon>Malpighiales</taxon>
        <taxon>Linaceae</taxon>
        <taxon>Linum</taxon>
    </lineage>
</organism>
<dbReference type="EMBL" id="OZ034818">
    <property type="protein sequence ID" value="CAL1390268.1"/>
    <property type="molecule type" value="Genomic_DNA"/>
</dbReference>
<evidence type="ECO:0000313" key="1">
    <source>
        <dbReference type="EMBL" id="CAL1390268.1"/>
    </source>
</evidence>
<accession>A0AAV2EWZ0</accession>
<proteinExistence type="predicted"/>
<gene>
    <name evidence="1" type="ORF">LTRI10_LOCUS31065</name>
</gene>
<dbReference type="AlphaFoldDB" id="A0AAV2EWZ0"/>
<reference evidence="1 2" key="1">
    <citation type="submission" date="2024-04" db="EMBL/GenBank/DDBJ databases">
        <authorList>
            <person name="Fracassetti M."/>
        </authorList>
    </citation>
    <scope>NUCLEOTIDE SEQUENCE [LARGE SCALE GENOMIC DNA]</scope>
</reference>
<evidence type="ECO:0000313" key="2">
    <source>
        <dbReference type="Proteomes" id="UP001497516"/>
    </source>
</evidence>